<dbReference type="EMBL" id="OY660873">
    <property type="protein sequence ID" value="CAJ1065146.1"/>
    <property type="molecule type" value="Genomic_DNA"/>
</dbReference>
<proteinExistence type="predicted"/>
<feature type="domain" description="SEA" evidence="2">
    <location>
        <begin position="168"/>
        <end position="293"/>
    </location>
</feature>
<evidence type="ECO:0000256" key="1">
    <source>
        <dbReference type="SAM" id="Phobius"/>
    </source>
</evidence>
<sequence length="293" mass="32807">MPSGSDNMDIELQAVKTRNGDHEPGFVSYDRVTGNGESVANSNPDASEKDVLLSVQIDGCNGETTAAGSAAAALQNVGNTSEEVTTPNGETVASSVSEESQSILGNVSREGRRIKKELNEILFWKVRLWMAIIFVFFLIFVVIIISLLLCSAIHEDKDEKFDPSLFKFPLYFNGSFQLPNLVYTENLLTLSFNESQALASDLQEKLADLYRSSPALGRYFSGAEIQAFRNGSVIADYQLKFLMPEERQEQLKNYILSREMVYNVLRQFLYDQESEESGPMYIDPVSLNMFLKQ</sequence>
<dbReference type="InterPro" id="IPR000082">
    <property type="entry name" value="SEA_dom"/>
</dbReference>
<evidence type="ECO:0000259" key="2">
    <source>
        <dbReference type="PROSITE" id="PS50024"/>
    </source>
</evidence>
<name>A0AAV1FWR4_XYRNO</name>
<dbReference type="Pfam" id="PF01390">
    <property type="entry name" value="SEA"/>
    <property type="match status" value="1"/>
</dbReference>
<dbReference type="PANTHER" id="PTHR14636:SF1">
    <property type="entry name" value="TPA-INDUCED TRANSMEMBRANE PROTEIN"/>
    <property type="match status" value="1"/>
</dbReference>
<keyword evidence="1" id="KW-0472">Membrane</keyword>
<protein>
    <submittedName>
        <fullName evidence="3">TPA-induced transmembrane protein homolog</fullName>
    </submittedName>
</protein>
<evidence type="ECO:0000313" key="3">
    <source>
        <dbReference type="EMBL" id="CAJ1065146.1"/>
    </source>
</evidence>
<accession>A0AAV1FWR4</accession>
<dbReference type="Proteomes" id="UP001178508">
    <property type="component" value="Chromosome 10"/>
</dbReference>
<keyword evidence="1" id="KW-1133">Transmembrane helix</keyword>
<reference evidence="3" key="1">
    <citation type="submission" date="2023-08" db="EMBL/GenBank/DDBJ databases">
        <authorList>
            <person name="Alioto T."/>
            <person name="Alioto T."/>
            <person name="Gomez Garrido J."/>
        </authorList>
    </citation>
    <scope>NUCLEOTIDE SEQUENCE</scope>
</reference>
<keyword evidence="4" id="KW-1185">Reference proteome</keyword>
<dbReference type="PROSITE" id="PS50024">
    <property type="entry name" value="SEA"/>
    <property type="match status" value="1"/>
</dbReference>
<dbReference type="PANTHER" id="PTHR14636">
    <property type="entry name" value="TPA-INDUCED TRANSMEMBRANE PROTEIN"/>
    <property type="match status" value="1"/>
</dbReference>
<dbReference type="SUPFAM" id="SSF82671">
    <property type="entry name" value="SEA domain"/>
    <property type="match status" value="1"/>
</dbReference>
<gene>
    <name evidence="3" type="ORF">XNOV1_A004001</name>
</gene>
<dbReference type="InterPro" id="IPR033223">
    <property type="entry name" value="TTMP"/>
</dbReference>
<keyword evidence="1 3" id="KW-0812">Transmembrane</keyword>
<organism evidence="3 4">
    <name type="scientific">Xyrichtys novacula</name>
    <name type="common">Pearly razorfish</name>
    <name type="synonym">Hemipteronotus novacula</name>
    <dbReference type="NCBI Taxonomy" id="13765"/>
    <lineage>
        <taxon>Eukaryota</taxon>
        <taxon>Metazoa</taxon>
        <taxon>Chordata</taxon>
        <taxon>Craniata</taxon>
        <taxon>Vertebrata</taxon>
        <taxon>Euteleostomi</taxon>
        <taxon>Actinopterygii</taxon>
        <taxon>Neopterygii</taxon>
        <taxon>Teleostei</taxon>
        <taxon>Neoteleostei</taxon>
        <taxon>Acanthomorphata</taxon>
        <taxon>Eupercaria</taxon>
        <taxon>Labriformes</taxon>
        <taxon>Labridae</taxon>
        <taxon>Xyrichtys</taxon>
    </lineage>
</organism>
<evidence type="ECO:0000313" key="4">
    <source>
        <dbReference type="Proteomes" id="UP001178508"/>
    </source>
</evidence>
<dbReference type="Gene3D" id="3.30.70.960">
    <property type="entry name" value="SEA domain"/>
    <property type="match status" value="1"/>
</dbReference>
<dbReference type="AlphaFoldDB" id="A0AAV1FWR4"/>
<dbReference type="InterPro" id="IPR036364">
    <property type="entry name" value="SEA_dom_sf"/>
</dbReference>
<feature type="transmembrane region" description="Helical" evidence="1">
    <location>
        <begin position="128"/>
        <end position="149"/>
    </location>
</feature>